<name>A0A0E9R690_ANGAN</name>
<dbReference type="EMBL" id="GBXM01083896">
    <property type="protein sequence ID" value="JAH24681.1"/>
    <property type="molecule type" value="Transcribed_RNA"/>
</dbReference>
<evidence type="ECO:0000313" key="1">
    <source>
        <dbReference type="EMBL" id="JAH24681.1"/>
    </source>
</evidence>
<reference evidence="1" key="2">
    <citation type="journal article" date="2015" name="Fish Shellfish Immunol.">
        <title>Early steps in the European eel (Anguilla anguilla)-Vibrio vulnificus interaction in the gills: Role of the RtxA13 toxin.</title>
        <authorList>
            <person name="Callol A."/>
            <person name="Pajuelo D."/>
            <person name="Ebbesson L."/>
            <person name="Teles M."/>
            <person name="MacKenzie S."/>
            <person name="Amaro C."/>
        </authorList>
    </citation>
    <scope>NUCLEOTIDE SEQUENCE</scope>
</reference>
<reference evidence="1" key="1">
    <citation type="submission" date="2014-11" db="EMBL/GenBank/DDBJ databases">
        <authorList>
            <person name="Amaro Gonzalez C."/>
        </authorList>
    </citation>
    <scope>NUCLEOTIDE SEQUENCE</scope>
</reference>
<sequence length="12" mass="1358">MIASFKSFASRL</sequence>
<protein>
    <submittedName>
        <fullName evidence="1">Uncharacterized protein</fullName>
    </submittedName>
</protein>
<organism evidence="1">
    <name type="scientific">Anguilla anguilla</name>
    <name type="common">European freshwater eel</name>
    <name type="synonym">Muraena anguilla</name>
    <dbReference type="NCBI Taxonomy" id="7936"/>
    <lineage>
        <taxon>Eukaryota</taxon>
        <taxon>Metazoa</taxon>
        <taxon>Chordata</taxon>
        <taxon>Craniata</taxon>
        <taxon>Vertebrata</taxon>
        <taxon>Euteleostomi</taxon>
        <taxon>Actinopterygii</taxon>
        <taxon>Neopterygii</taxon>
        <taxon>Teleostei</taxon>
        <taxon>Anguilliformes</taxon>
        <taxon>Anguillidae</taxon>
        <taxon>Anguilla</taxon>
    </lineage>
</organism>
<proteinExistence type="predicted"/>
<accession>A0A0E9R690</accession>